<dbReference type="EMBL" id="JBGFUD010000610">
    <property type="protein sequence ID" value="MFH4974893.1"/>
    <property type="molecule type" value="Genomic_DNA"/>
</dbReference>
<proteinExistence type="predicted"/>
<protein>
    <recommendedName>
        <fullName evidence="2">Transmembrane protein 127 transmembrane region domain-containing protein</fullName>
    </recommendedName>
</protein>
<feature type="transmembrane region" description="Helical" evidence="1">
    <location>
        <begin position="165"/>
        <end position="183"/>
    </location>
</feature>
<evidence type="ECO:0000313" key="3">
    <source>
        <dbReference type="EMBL" id="MFH4974893.1"/>
    </source>
</evidence>
<keyword evidence="1" id="KW-1133">Transmembrane helix</keyword>
<keyword evidence="1" id="KW-0812">Transmembrane</keyword>
<sequence>MFSIKCGRIDVSDSNFVSAFLSLLSSSLAVSALVNNEWILIDSNNEGSIGPHVDNRSSHEQLLNDLTFLRADVCRSIGTRHFWRSARFGSFVDMDGNSHIAYHFTSKVLIDCITPLIADLFYILIALCFVIVVTSSLACSLNLLAPAVGFFLWLRRTTILEVCNMILALLACSVCLLAESQVADLRPQSSVYIGPGLYLVALSGLLALFAAVVSLRRTSRLSRERRMHNQRILCARSLRSWRDIGHRADDARPIIDFERYLDSSNTASPLEMPRRY</sequence>
<dbReference type="Proteomes" id="UP001608902">
    <property type="component" value="Unassembled WGS sequence"/>
</dbReference>
<reference evidence="3 4" key="1">
    <citation type="submission" date="2024-08" db="EMBL/GenBank/DDBJ databases">
        <title>Gnathostoma spinigerum genome.</title>
        <authorList>
            <person name="Gonzalez-Bertolin B."/>
            <person name="Monzon S."/>
            <person name="Zaballos A."/>
            <person name="Jimenez P."/>
            <person name="Dekumyoy P."/>
            <person name="Varona S."/>
            <person name="Cuesta I."/>
            <person name="Sumanam S."/>
            <person name="Adisakwattana P."/>
            <person name="Gasser R.B."/>
            <person name="Hernandez-Gonzalez A."/>
            <person name="Young N.D."/>
            <person name="Perteguer M.J."/>
        </authorList>
    </citation>
    <scope>NUCLEOTIDE SEQUENCE [LARGE SCALE GENOMIC DNA]</scope>
    <source>
        <strain evidence="3">AL3</strain>
        <tissue evidence="3">Liver</tissue>
    </source>
</reference>
<evidence type="ECO:0000313" key="4">
    <source>
        <dbReference type="Proteomes" id="UP001608902"/>
    </source>
</evidence>
<dbReference type="AlphaFoldDB" id="A0ABD6EDH3"/>
<keyword evidence="4" id="KW-1185">Reference proteome</keyword>
<dbReference type="Pfam" id="PF20517">
    <property type="entry name" value="TMEM127"/>
    <property type="match status" value="1"/>
</dbReference>
<accession>A0ABD6EDH3</accession>
<keyword evidence="1" id="KW-0472">Membrane</keyword>
<evidence type="ECO:0000256" key="1">
    <source>
        <dbReference type="SAM" id="Phobius"/>
    </source>
</evidence>
<organism evidence="3 4">
    <name type="scientific">Gnathostoma spinigerum</name>
    <dbReference type="NCBI Taxonomy" id="75299"/>
    <lineage>
        <taxon>Eukaryota</taxon>
        <taxon>Metazoa</taxon>
        <taxon>Ecdysozoa</taxon>
        <taxon>Nematoda</taxon>
        <taxon>Chromadorea</taxon>
        <taxon>Rhabditida</taxon>
        <taxon>Spirurina</taxon>
        <taxon>Gnathostomatomorpha</taxon>
        <taxon>Gnathostomatoidea</taxon>
        <taxon>Gnathostomatidae</taxon>
        <taxon>Gnathostoma</taxon>
    </lineage>
</organism>
<feature type="transmembrane region" description="Helical" evidence="1">
    <location>
        <begin position="195"/>
        <end position="215"/>
    </location>
</feature>
<name>A0ABD6EDH3_9BILA</name>
<evidence type="ECO:0000259" key="2">
    <source>
        <dbReference type="Pfam" id="PF20517"/>
    </source>
</evidence>
<dbReference type="InterPro" id="IPR046795">
    <property type="entry name" value="TMEM127_TM"/>
</dbReference>
<feature type="transmembrane region" description="Helical" evidence="1">
    <location>
        <begin position="120"/>
        <end position="153"/>
    </location>
</feature>
<feature type="domain" description="Transmembrane protein 127 transmembrane region" evidence="2">
    <location>
        <begin position="112"/>
        <end position="215"/>
    </location>
</feature>
<comment type="caution">
    <text evidence="3">The sequence shown here is derived from an EMBL/GenBank/DDBJ whole genome shotgun (WGS) entry which is preliminary data.</text>
</comment>
<gene>
    <name evidence="3" type="ORF">AB6A40_001602</name>
</gene>